<proteinExistence type="predicted"/>
<keyword evidence="2" id="KW-1185">Reference proteome</keyword>
<protein>
    <submittedName>
        <fullName evidence="1">Uncharacterized protein</fullName>
    </submittedName>
</protein>
<name>A0ABD1Z712_9MARC</name>
<evidence type="ECO:0000313" key="1">
    <source>
        <dbReference type="EMBL" id="KAL2643194.1"/>
    </source>
</evidence>
<sequence>MPEVFSPTVPTEVVGKIILSLPSFFDFLIRGWRDLYPRLKQTRNFHLSVERSKLFAHHSSVSACHAHESPIQVWAEITLVP</sequence>
<reference evidence="1 2" key="1">
    <citation type="submission" date="2024-09" db="EMBL/GenBank/DDBJ databases">
        <title>Chromosome-scale assembly of Riccia fluitans.</title>
        <authorList>
            <person name="Paukszto L."/>
            <person name="Sawicki J."/>
            <person name="Karawczyk K."/>
            <person name="Piernik-Szablinska J."/>
            <person name="Szczecinska M."/>
            <person name="Mazdziarz M."/>
        </authorList>
    </citation>
    <scope>NUCLEOTIDE SEQUENCE [LARGE SCALE GENOMIC DNA]</scope>
    <source>
        <strain evidence="1">Rf_01</strain>
        <tissue evidence="1">Aerial parts of the thallus</tissue>
    </source>
</reference>
<dbReference type="Proteomes" id="UP001605036">
    <property type="component" value="Unassembled WGS sequence"/>
</dbReference>
<comment type="caution">
    <text evidence="1">The sequence shown here is derived from an EMBL/GenBank/DDBJ whole genome shotgun (WGS) entry which is preliminary data.</text>
</comment>
<dbReference type="AlphaFoldDB" id="A0ABD1Z712"/>
<evidence type="ECO:0000313" key="2">
    <source>
        <dbReference type="Proteomes" id="UP001605036"/>
    </source>
</evidence>
<gene>
    <name evidence="1" type="ORF">R1flu_010781</name>
</gene>
<dbReference type="EMBL" id="JBHFFA010000002">
    <property type="protein sequence ID" value="KAL2643194.1"/>
    <property type="molecule type" value="Genomic_DNA"/>
</dbReference>
<accession>A0ABD1Z712</accession>
<organism evidence="1 2">
    <name type="scientific">Riccia fluitans</name>
    <dbReference type="NCBI Taxonomy" id="41844"/>
    <lineage>
        <taxon>Eukaryota</taxon>
        <taxon>Viridiplantae</taxon>
        <taxon>Streptophyta</taxon>
        <taxon>Embryophyta</taxon>
        <taxon>Marchantiophyta</taxon>
        <taxon>Marchantiopsida</taxon>
        <taxon>Marchantiidae</taxon>
        <taxon>Marchantiales</taxon>
        <taxon>Ricciaceae</taxon>
        <taxon>Riccia</taxon>
    </lineage>
</organism>